<dbReference type="Proteomes" id="UP000326678">
    <property type="component" value="Chromosome Gxm1"/>
</dbReference>
<keyword evidence="2" id="KW-1185">Reference proteome</keyword>
<dbReference type="EMBL" id="CP045226">
    <property type="protein sequence ID" value="QFS48139.1"/>
    <property type="molecule type" value="Genomic_DNA"/>
</dbReference>
<dbReference type="AlphaFoldDB" id="A0A5P8W860"/>
<proteinExistence type="predicted"/>
<sequence>MPTAVNVSVFKLVAAEDQKGYAYVADGLRELQKINYSTFKSLTVDC</sequence>
<evidence type="ECO:0000313" key="2">
    <source>
        <dbReference type="Proteomes" id="UP000326678"/>
    </source>
</evidence>
<organism evidence="1 2">
    <name type="scientific">Nostoc sphaeroides CCNUC1</name>
    <dbReference type="NCBI Taxonomy" id="2653204"/>
    <lineage>
        <taxon>Bacteria</taxon>
        <taxon>Bacillati</taxon>
        <taxon>Cyanobacteriota</taxon>
        <taxon>Cyanophyceae</taxon>
        <taxon>Nostocales</taxon>
        <taxon>Nostocaceae</taxon>
        <taxon>Nostoc</taxon>
    </lineage>
</organism>
<dbReference type="KEGG" id="nsh:GXM_05631"/>
<evidence type="ECO:0000313" key="1">
    <source>
        <dbReference type="EMBL" id="QFS48139.1"/>
    </source>
</evidence>
<accession>A0A5P8W860</accession>
<name>A0A5P8W860_9NOSO</name>
<protein>
    <submittedName>
        <fullName evidence="1">Uncharacterized protein</fullName>
    </submittedName>
</protein>
<reference evidence="1 2" key="1">
    <citation type="submission" date="2019-10" db="EMBL/GenBank/DDBJ databases">
        <title>Genomic and transcriptomic insights into the perfect genentic adaptation of a filamentous nitrogen-fixing cyanobacterium to rice fields.</title>
        <authorList>
            <person name="Chen Z."/>
        </authorList>
    </citation>
    <scope>NUCLEOTIDE SEQUENCE [LARGE SCALE GENOMIC DNA]</scope>
    <source>
        <strain evidence="1">CCNUC1</strain>
    </source>
</reference>
<gene>
    <name evidence="1" type="ORF">GXM_05631</name>
</gene>